<organism evidence="10 11">
    <name type="scientific">Candidatus Terraquivivens tikiterensis</name>
    <dbReference type="NCBI Taxonomy" id="1980982"/>
    <lineage>
        <taxon>Archaea</taxon>
        <taxon>Nitrososphaerota</taxon>
        <taxon>Candidatus Wolframiiraptoraceae</taxon>
        <taxon>Candidatus Terraquivivens</taxon>
    </lineage>
</organism>
<dbReference type="InterPro" id="IPR013983">
    <property type="entry name" value="Ald_Fedxn_OxRdtase_N"/>
</dbReference>
<dbReference type="InterPro" id="IPR036503">
    <property type="entry name" value="Ald_Fedxn_OxRdtase_N_sf"/>
</dbReference>
<evidence type="ECO:0000256" key="4">
    <source>
        <dbReference type="ARBA" id="ARBA00022723"/>
    </source>
</evidence>
<comment type="cofactor">
    <cofactor evidence="1">
        <name>[4Fe-4S] cluster</name>
        <dbReference type="ChEBI" id="CHEBI:49883"/>
    </cofactor>
</comment>
<feature type="domain" description="Aldehyde ferredoxin oxidoreductase N-terminal" evidence="9">
    <location>
        <begin position="10"/>
        <end position="221"/>
    </location>
</feature>
<dbReference type="Pfam" id="PF02730">
    <property type="entry name" value="AFOR_N"/>
    <property type="match status" value="1"/>
</dbReference>
<dbReference type="PANTHER" id="PTHR30038">
    <property type="entry name" value="ALDEHYDE FERREDOXIN OXIDOREDUCTASE"/>
    <property type="match status" value="1"/>
</dbReference>
<accession>A0A2R7Y0A4</accession>
<dbReference type="Gene3D" id="3.60.9.10">
    <property type="entry name" value="Aldehyde ferredoxin oxidoreductase, N-terminal domain"/>
    <property type="match status" value="1"/>
</dbReference>
<dbReference type="Gene3D" id="1.10.569.10">
    <property type="entry name" value="Aldehyde Ferredoxin Oxidoreductase Protein, subunit A, domain 2"/>
    <property type="match status" value="1"/>
</dbReference>
<gene>
    <name evidence="10" type="ORF">B9J98_08380</name>
</gene>
<dbReference type="InterPro" id="IPR013985">
    <property type="entry name" value="Ald_Fedxn_OxRdtase_dom3"/>
</dbReference>
<keyword evidence="4" id="KW-0479">Metal-binding</keyword>
<reference evidence="10 11" key="1">
    <citation type="submission" date="2017-04" db="EMBL/GenBank/DDBJ databases">
        <title>Draft Aigarchaeota genome from a New Zealand hot spring.</title>
        <authorList>
            <person name="Reysenbach A.-L."/>
            <person name="Donaho J.A."/>
            <person name="Gerhart J."/>
            <person name="Kelley J.F."/>
            <person name="Kouba K."/>
            <person name="Podar M."/>
            <person name="Stott M."/>
        </authorList>
    </citation>
    <scope>NUCLEOTIDE SEQUENCE [LARGE SCALE GENOMIC DNA]</scope>
    <source>
        <strain evidence="10">NZ13_MG1</strain>
    </source>
</reference>
<dbReference type="GO" id="GO:0016625">
    <property type="term" value="F:oxidoreductase activity, acting on the aldehyde or oxo group of donors, iron-sulfur protein as acceptor"/>
    <property type="evidence" value="ECO:0007669"/>
    <property type="project" value="InterPro"/>
</dbReference>
<dbReference type="Pfam" id="PF01314">
    <property type="entry name" value="AFOR_C"/>
    <property type="match status" value="1"/>
</dbReference>
<evidence type="ECO:0000256" key="3">
    <source>
        <dbReference type="ARBA" id="ARBA00022485"/>
    </source>
</evidence>
<dbReference type="SUPFAM" id="SSF56228">
    <property type="entry name" value="Aldehyde ferredoxin oxidoreductase, N-terminal domain"/>
    <property type="match status" value="1"/>
</dbReference>
<evidence type="ECO:0000313" key="10">
    <source>
        <dbReference type="EMBL" id="PUA30976.1"/>
    </source>
</evidence>
<keyword evidence="7" id="KW-0411">Iron-sulfur</keyword>
<dbReference type="InterPro" id="IPR013984">
    <property type="entry name" value="Ald_Fedxn_OxRdtase_dom2"/>
</dbReference>
<evidence type="ECO:0000256" key="5">
    <source>
        <dbReference type="ARBA" id="ARBA00023002"/>
    </source>
</evidence>
<dbReference type="InterPro" id="IPR036021">
    <property type="entry name" value="Tungsten_al_ferr_oxy-like_C"/>
</dbReference>
<evidence type="ECO:0000259" key="9">
    <source>
        <dbReference type="SMART" id="SM00790"/>
    </source>
</evidence>
<evidence type="ECO:0000256" key="7">
    <source>
        <dbReference type="ARBA" id="ARBA00023014"/>
    </source>
</evidence>
<evidence type="ECO:0000256" key="2">
    <source>
        <dbReference type="ARBA" id="ARBA00011032"/>
    </source>
</evidence>
<evidence type="ECO:0000313" key="11">
    <source>
        <dbReference type="Proteomes" id="UP000244066"/>
    </source>
</evidence>
<evidence type="ECO:0000256" key="8">
    <source>
        <dbReference type="ARBA" id="ARBA00049934"/>
    </source>
</evidence>
<evidence type="ECO:0000256" key="1">
    <source>
        <dbReference type="ARBA" id="ARBA00001966"/>
    </source>
</evidence>
<comment type="cofactor">
    <cofactor evidence="8">
        <name>tungstopterin</name>
        <dbReference type="ChEBI" id="CHEBI:30402"/>
    </cofactor>
</comment>
<keyword evidence="6" id="KW-0408">Iron</keyword>
<dbReference type="GO" id="GO:0009055">
    <property type="term" value="F:electron transfer activity"/>
    <property type="evidence" value="ECO:0007669"/>
    <property type="project" value="InterPro"/>
</dbReference>
<evidence type="ECO:0000256" key="6">
    <source>
        <dbReference type="ARBA" id="ARBA00023004"/>
    </source>
</evidence>
<dbReference type="AlphaFoldDB" id="A0A2R7Y0A4"/>
<dbReference type="Proteomes" id="UP000244066">
    <property type="component" value="Unassembled WGS sequence"/>
</dbReference>
<dbReference type="EMBL" id="NDWU01000038">
    <property type="protein sequence ID" value="PUA30976.1"/>
    <property type="molecule type" value="Genomic_DNA"/>
</dbReference>
<keyword evidence="5" id="KW-0560">Oxidoreductase</keyword>
<proteinExistence type="inferred from homology"/>
<dbReference type="InterPro" id="IPR001203">
    <property type="entry name" value="OxRdtase_Ald_Fedxn_C"/>
</dbReference>
<keyword evidence="3" id="KW-0004">4Fe-4S</keyword>
<dbReference type="GO" id="GO:0051539">
    <property type="term" value="F:4 iron, 4 sulfur cluster binding"/>
    <property type="evidence" value="ECO:0007669"/>
    <property type="project" value="UniProtKB-KW"/>
</dbReference>
<dbReference type="SUPFAM" id="SSF48310">
    <property type="entry name" value="Aldehyde ferredoxin oxidoreductase, C-terminal domains"/>
    <property type="match status" value="1"/>
</dbReference>
<dbReference type="InterPro" id="IPR051919">
    <property type="entry name" value="W-dependent_AOR"/>
</dbReference>
<comment type="caution">
    <text evidence="10">The sequence shown here is derived from an EMBL/GenBank/DDBJ whole genome shotgun (WGS) entry which is preliminary data.</text>
</comment>
<dbReference type="GO" id="GO:0046872">
    <property type="term" value="F:metal ion binding"/>
    <property type="evidence" value="ECO:0007669"/>
    <property type="project" value="UniProtKB-KW"/>
</dbReference>
<sequence>MRPSIRESGYWRRVCFVDLSDGSVKYSDPGKDVYMNFIGGKGLGAKLLFDNTKPRIDPLSPDNVLVFSVGPVEGLALSSAARMALCFKSPLTNLFGESYCGGYIGTEMARAGIDALVVKGASSKPVYIYVENGEVQVRDASALWGLNTLETEKALWEEHGEKVQTAVIGQAGENLARFACVVHGIYQHKVKGLRGGFFGRTGGGAVMGSKRLKAIVVKGTLEVVPADEKAYEELRGEVSSKAKNTLTALAKYGTSGIMAYTQSTGSLSTNYYQGGSFEGYEKVGPETMNSTIVKKHITCFACPVACGRHSVVDYGGKTIVLEGPEYETLYALSPLCGIDDLAAVAAANELANLYGLDTITLGNVVGFAMYLAERGLLKENDLGLRFGDGASLVRAVEAIAFKRGLGKILAEGVRRASEILGFPELAVHVKGLEFPGYEPRALKGVALAYAVSQRGACHLRHVAYRPNLTGKHPFKPDVAVNRLSYEGHAEYVAEQEDFYAVVDSMIMCKFYSLPTIGPMLWDGVTAIYNMATGAGVSPAELRRVGERINNLIRLYNIREGLTRKDDYLPERMYSEPLAFGASKGEVVDKGSFERMLDEFYSMRGWTKEGIPKQEKLAELGLVDYAKKAGLA</sequence>
<dbReference type="PANTHER" id="PTHR30038:SF0">
    <property type="entry name" value="TUNGSTEN-CONTAINING ALDEHYDE FERREDOXIN OXIDOREDUCTASE"/>
    <property type="match status" value="1"/>
</dbReference>
<protein>
    <recommendedName>
        <fullName evidence="9">Aldehyde ferredoxin oxidoreductase N-terminal domain-containing protein</fullName>
    </recommendedName>
</protein>
<dbReference type="Gene3D" id="1.10.599.10">
    <property type="entry name" value="Aldehyde Ferredoxin Oxidoreductase Protein, subunit A, domain 3"/>
    <property type="match status" value="1"/>
</dbReference>
<dbReference type="SMART" id="SM00790">
    <property type="entry name" value="AFOR_N"/>
    <property type="match status" value="1"/>
</dbReference>
<name>A0A2R7Y0A4_9ARCH</name>
<comment type="similarity">
    <text evidence="2">Belongs to the AOR/FOR family.</text>
</comment>